<gene>
    <name evidence="2" type="ORF">ODALV1_LOCUS21945</name>
</gene>
<evidence type="ECO:0000313" key="3">
    <source>
        <dbReference type="Proteomes" id="UP001642540"/>
    </source>
</evidence>
<organism evidence="2 3">
    <name type="scientific">Orchesella dallaii</name>
    <dbReference type="NCBI Taxonomy" id="48710"/>
    <lineage>
        <taxon>Eukaryota</taxon>
        <taxon>Metazoa</taxon>
        <taxon>Ecdysozoa</taxon>
        <taxon>Arthropoda</taxon>
        <taxon>Hexapoda</taxon>
        <taxon>Collembola</taxon>
        <taxon>Entomobryomorpha</taxon>
        <taxon>Entomobryoidea</taxon>
        <taxon>Orchesellidae</taxon>
        <taxon>Orchesellinae</taxon>
        <taxon>Orchesella</taxon>
    </lineage>
</organism>
<feature type="transmembrane region" description="Helical" evidence="1">
    <location>
        <begin position="283"/>
        <end position="306"/>
    </location>
</feature>
<comment type="caution">
    <text evidence="2">The sequence shown here is derived from an EMBL/GenBank/DDBJ whole genome shotgun (WGS) entry which is preliminary data.</text>
</comment>
<feature type="transmembrane region" description="Helical" evidence="1">
    <location>
        <begin position="312"/>
        <end position="342"/>
    </location>
</feature>
<evidence type="ECO:0000313" key="2">
    <source>
        <dbReference type="EMBL" id="CAL8127717.1"/>
    </source>
</evidence>
<dbReference type="Proteomes" id="UP001642540">
    <property type="component" value="Unassembled WGS sequence"/>
</dbReference>
<accession>A0ABP1RGN1</accession>
<feature type="transmembrane region" description="Helical" evidence="1">
    <location>
        <begin position="47"/>
        <end position="70"/>
    </location>
</feature>
<protein>
    <recommendedName>
        <fullName evidence="4">Odorant receptor</fullName>
    </recommendedName>
</protein>
<name>A0ABP1RGN1_9HEXA</name>
<evidence type="ECO:0008006" key="4">
    <source>
        <dbReference type="Google" id="ProtNLM"/>
    </source>
</evidence>
<evidence type="ECO:0000256" key="1">
    <source>
        <dbReference type="SAM" id="Phobius"/>
    </source>
</evidence>
<feature type="transmembrane region" description="Helical" evidence="1">
    <location>
        <begin position="82"/>
        <end position="102"/>
    </location>
</feature>
<feature type="transmembrane region" description="Helical" evidence="1">
    <location>
        <begin position="215"/>
        <end position="248"/>
    </location>
</feature>
<keyword evidence="1" id="KW-0472">Membrane</keyword>
<keyword evidence="1" id="KW-0812">Transmembrane</keyword>
<reference evidence="2 3" key="1">
    <citation type="submission" date="2024-08" db="EMBL/GenBank/DDBJ databases">
        <authorList>
            <person name="Cucini C."/>
            <person name="Frati F."/>
        </authorList>
    </citation>
    <scope>NUCLEOTIDE SEQUENCE [LARGE SCALE GENOMIC DNA]</scope>
</reference>
<keyword evidence="3" id="KW-1185">Reference proteome</keyword>
<sequence>MPSPLVQFAYQLNQHINDCIYPYCIKWNDSEGKWKSENDWKRLVPYYLLHMVYMDVIAPMLVVSTFYTILFIPSVLPFEKKIIFTIFAAVLPFSTFVDYFFYHYRAEVLMIVNWVIEELDKPCGKGTVSRTIQRKSHVFRTFIQEIGNLIHGKHCDWVGLFLCSFVTGLTTISLIFAPLLVYAECDPFSLILIILSSPETFGWTFPAQFPLMKNVILMGVCFLTGLVTVVVNIKTFSVLGMSFLFGYLKLLQRIQAFDLNFASVQRYKELYIAENMIREPLQIVTALILEVSFLAVVVGTTVAVTWGKMGNFIISGVGIFFSVSGTMVAAIMFVTGCSWYIISGSIFDSWRREIVGVCRNRALMRRKIRSCRRLALSAGGVRILDDTVKNSFCYATVTYTANLLLATSSVLK</sequence>
<dbReference type="EMBL" id="CAXLJM020000072">
    <property type="protein sequence ID" value="CAL8127717.1"/>
    <property type="molecule type" value="Genomic_DNA"/>
</dbReference>
<keyword evidence="1" id="KW-1133">Transmembrane helix</keyword>
<feature type="transmembrane region" description="Helical" evidence="1">
    <location>
        <begin position="157"/>
        <end position="181"/>
    </location>
</feature>
<feature type="transmembrane region" description="Helical" evidence="1">
    <location>
        <begin position="188"/>
        <end position="209"/>
    </location>
</feature>
<proteinExistence type="predicted"/>